<reference evidence="5 6" key="1">
    <citation type="journal article" date="2021" name="Sci. Rep.">
        <title>The genome of the diatom Chaetoceros tenuissimus carries an ancient integrated fragment of an extant virus.</title>
        <authorList>
            <person name="Hongo Y."/>
            <person name="Kimura K."/>
            <person name="Takaki Y."/>
            <person name="Yoshida Y."/>
            <person name="Baba S."/>
            <person name="Kobayashi G."/>
            <person name="Nagasaki K."/>
            <person name="Hano T."/>
            <person name="Tomaru Y."/>
        </authorList>
    </citation>
    <scope>NUCLEOTIDE SEQUENCE [LARGE SCALE GENOMIC DNA]</scope>
    <source>
        <strain evidence="5 6">NIES-3715</strain>
    </source>
</reference>
<evidence type="ECO:0000259" key="4">
    <source>
        <dbReference type="Pfam" id="PF03364"/>
    </source>
</evidence>
<name>A0AAD3D8U2_9STRA</name>
<dbReference type="AlphaFoldDB" id="A0AAD3D8U2"/>
<dbReference type="PANTHER" id="PTHR12901">
    <property type="entry name" value="SPERM PROTEIN HOMOLOG"/>
    <property type="match status" value="1"/>
</dbReference>
<dbReference type="GO" id="GO:0048039">
    <property type="term" value="F:ubiquinone binding"/>
    <property type="evidence" value="ECO:0007669"/>
    <property type="project" value="InterPro"/>
</dbReference>
<dbReference type="Proteomes" id="UP001054902">
    <property type="component" value="Unassembled WGS sequence"/>
</dbReference>
<protein>
    <recommendedName>
        <fullName evidence="4">Coenzyme Q-binding protein COQ10 START domain-containing protein</fullName>
    </recommendedName>
</protein>
<evidence type="ECO:0000256" key="3">
    <source>
        <dbReference type="ARBA" id="ARBA00024947"/>
    </source>
</evidence>
<evidence type="ECO:0000256" key="2">
    <source>
        <dbReference type="ARBA" id="ARBA00011814"/>
    </source>
</evidence>
<feature type="domain" description="Coenzyme Q-binding protein COQ10 START" evidence="4">
    <location>
        <begin position="25"/>
        <end position="194"/>
    </location>
</feature>
<dbReference type="Gene3D" id="3.30.530.20">
    <property type="match status" value="1"/>
</dbReference>
<dbReference type="Pfam" id="PF03364">
    <property type="entry name" value="Polyketide_cyc"/>
    <property type="match status" value="1"/>
</dbReference>
<accession>A0AAD3D8U2</accession>
<comment type="subunit">
    <text evidence="2">Interacts with coenzyme Q.</text>
</comment>
<dbReference type="InterPro" id="IPR005031">
    <property type="entry name" value="COQ10_START"/>
</dbReference>
<proteinExistence type="inferred from homology"/>
<gene>
    <name evidence="5" type="ORF">CTEN210_15267</name>
</gene>
<comment type="caution">
    <text evidence="5">The sequence shown here is derived from an EMBL/GenBank/DDBJ whole genome shotgun (WGS) entry which is preliminary data.</text>
</comment>
<evidence type="ECO:0000313" key="5">
    <source>
        <dbReference type="EMBL" id="GFH58791.1"/>
    </source>
</evidence>
<evidence type="ECO:0000256" key="1">
    <source>
        <dbReference type="ARBA" id="ARBA00006885"/>
    </source>
</evidence>
<dbReference type="InterPro" id="IPR044996">
    <property type="entry name" value="COQ10-like"/>
</dbReference>
<comment type="similarity">
    <text evidence="1">Belongs to the COQ10 family.</text>
</comment>
<dbReference type="InterPro" id="IPR023393">
    <property type="entry name" value="START-like_dom_sf"/>
</dbReference>
<comment type="function">
    <text evidence="3">Required for the function of coenzyme Q in the respiratory chain. May serve as a chaperone or may be involved in the transport of Q6 from its site of synthesis to the catalytic sites of the respiratory complexes.</text>
</comment>
<keyword evidence="6" id="KW-1185">Reference proteome</keyword>
<sequence length="203" mass="23012">MIPKIFTSNSNPIRHRHIVNKIVKTSPQHLFGIVTDVDAYKSFLPFCKSSEILRRSNCGTMFDASLKIGVSNLPPLNVIEEEYVSRVKYHQENRNGSNVWIVNANSIRSNLFHSLSSSWQLTEYNSFSKDNLGEETNGNNDEGLFLNDNGNMDPSCLYTLVKFEVEMSVSDPIISTALDKVLENVANQQVAAFERRCKDIPMY</sequence>
<organism evidence="5 6">
    <name type="scientific">Chaetoceros tenuissimus</name>
    <dbReference type="NCBI Taxonomy" id="426638"/>
    <lineage>
        <taxon>Eukaryota</taxon>
        <taxon>Sar</taxon>
        <taxon>Stramenopiles</taxon>
        <taxon>Ochrophyta</taxon>
        <taxon>Bacillariophyta</taxon>
        <taxon>Coscinodiscophyceae</taxon>
        <taxon>Chaetocerotophycidae</taxon>
        <taxon>Chaetocerotales</taxon>
        <taxon>Chaetocerotaceae</taxon>
        <taxon>Chaetoceros</taxon>
    </lineage>
</organism>
<evidence type="ECO:0000313" key="6">
    <source>
        <dbReference type="Proteomes" id="UP001054902"/>
    </source>
</evidence>
<dbReference type="EMBL" id="BLLK01000062">
    <property type="protein sequence ID" value="GFH58791.1"/>
    <property type="molecule type" value="Genomic_DNA"/>
</dbReference>
<dbReference type="GO" id="GO:0005739">
    <property type="term" value="C:mitochondrion"/>
    <property type="evidence" value="ECO:0007669"/>
    <property type="project" value="TreeGrafter"/>
</dbReference>
<dbReference type="GO" id="GO:0045333">
    <property type="term" value="P:cellular respiration"/>
    <property type="evidence" value="ECO:0007669"/>
    <property type="project" value="InterPro"/>
</dbReference>
<dbReference type="PANTHER" id="PTHR12901:SF10">
    <property type="entry name" value="COENZYME Q-BINDING PROTEIN COQ10, MITOCHONDRIAL"/>
    <property type="match status" value="1"/>
</dbReference>
<dbReference type="SUPFAM" id="SSF55961">
    <property type="entry name" value="Bet v1-like"/>
    <property type="match status" value="1"/>
</dbReference>